<dbReference type="InterPro" id="IPR010308">
    <property type="entry name" value="TRP_C"/>
</dbReference>
<accession>A0A1V2LAK3</accession>
<keyword evidence="1" id="KW-0472">Membrane</keyword>
<keyword evidence="4" id="KW-1185">Reference proteome</keyword>
<dbReference type="OMA" id="CPLYYND"/>
<feature type="transmembrane region" description="Helical" evidence="1">
    <location>
        <begin position="453"/>
        <end position="473"/>
    </location>
</feature>
<dbReference type="GO" id="GO:0016020">
    <property type="term" value="C:membrane"/>
    <property type="evidence" value="ECO:0007669"/>
    <property type="project" value="TreeGrafter"/>
</dbReference>
<dbReference type="EMBL" id="MPUK01000002">
    <property type="protein sequence ID" value="ONH68655.1"/>
    <property type="molecule type" value="Genomic_DNA"/>
</dbReference>
<keyword evidence="1" id="KW-0812">Transmembrane</keyword>
<dbReference type="Proteomes" id="UP000189513">
    <property type="component" value="Unassembled WGS sequence"/>
</dbReference>
<sequence length="747" mass="85116">MFTTIDIHTNFIGGEVYQKSARLCDYLTVVQDSVFTGPPGGLIVPRNDTFTRDDSLSTIAELFDSDSDTANTNSSEFAWIPGYNTTGLDINKVDTNVCPLHAGTRYQVFYVNKVDSDRYFGSYNTRFTIINADDPHKATAGSSCFEVYVTPYHPNYITLTIFFGVLAIFVLGLVSTFYIYNYSSNQESSNVSLLIASSICNEPLLNELTPDVMSMLHYLQFTLFSVCLNLSYPWFLPVILSYMNWAALIRVDIFSSKFINPLAADGVYMTLGRFGLLSIFPVENKAPSGRTISQIWGDFMIWIACCVAFFVLLSNFTVYFSQRRHREGYPWHKALLSSLGVVVQFFYMYFPLPFVAISSFLIWGLITKQDNLNKVAASFAIIFEVVWIGVFLWFFLRNIWRSNARLYSSLRVISVWSPVYNYYKPELVWFVLLDKLKILFDGMVVGYGVNNGLAQLLLLVFANIGYIFLILWYQPFFNRRKNLWTIVLSLLQLLSLLVSVAFIPSLSVNNGVRAVVGDFQLVIYGIVVLLFLVFFVLRTLQVFKRRKNPGGRSLANMSESRSNDSDKKINYAQEESFEDTTDEMIHFTEEDGQSLHSTSSSDIQLTDSRALPGLSLKYVGRGVETRRPTAVSPITYEYLERIEKEDEEVRALWQNRLVRRRVRDDSESWIEKLKRHSVETSTSQEKGFSVVGRKPITVTKEVKGKNMVIHEEDEDAGQSQDQNKGFSVVGRKPIRVKLDAVASEKES</sequence>
<dbReference type="PANTHER" id="PTHR31145:SF6">
    <property type="entry name" value="INTEGRAL MEMBRANE PROTEIN (AFU_ORTHOLOGUE AFUA_7G01610)"/>
    <property type="match status" value="1"/>
</dbReference>
<evidence type="ECO:0000313" key="3">
    <source>
        <dbReference type="EMBL" id="ONH68655.1"/>
    </source>
</evidence>
<dbReference type="GO" id="GO:0055085">
    <property type="term" value="P:transmembrane transport"/>
    <property type="evidence" value="ECO:0007669"/>
    <property type="project" value="TreeGrafter"/>
</dbReference>
<dbReference type="AlphaFoldDB" id="A0A1V2LAK3"/>
<feature type="domain" description="TRP C-terminal" evidence="2">
    <location>
        <begin position="299"/>
        <end position="553"/>
    </location>
</feature>
<feature type="transmembrane region" description="Helical" evidence="1">
    <location>
        <begin position="300"/>
        <end position="320"/>
    </location>
</feature>
<feature type="transmembrane region" description="Helical" evidence="1">
    <location>
        <begin position="156"/>
        <end position="180"/>
    </location>
</feature>
<dbReference type="InterPro" id="IPR040241">
    <property type="entry name" value="TRP_Flc/Pkd2-like"/>
</dbReference>
<gene>
    <name evidence="3" type="ORF">BON22_0959</name>
</gene>
<proteinExistence type="predicted"/>
<dbReference type="STRING" id="36022.A0A1V2LAK3"/>
<reference evidence="4" key="1">
    <citation type="journal article" date="2017" name="Genome Announc.">
        <title>Genome sequences of Cyberlindnera fabianii 65, Pichia kudriavzevii 129, and Saccharomyces cerevisiae 131 isolated from fermented masau fruits in Zimbabwe.</title>
        <authorList>
            <person name="van Rijswijck I.M.H."/>
            <person name="Derks M.F.L."/>
            <person name="Abee T."/>
            <person name="de Ridder D."/>
            <person name="Smid E.J."/>
        </authorList>
    </citation>
    <scope>NUCLEOTIDE SEQUENCE [LARGE SCALE GENOMIC DNA]</scope>
    <source>
        <strain evidence="4">65</strain>
    </source>
</reference>
<protein>
    <submittedName>
        <fullName evidence="3">Flavin carrier protein 2</fullName>
    </submittedName>
</protein>
<feature type="transmembrane region" description="Helical" evidence="1">
    <location>
        <begin position="485"/>
        <end position="507"/>
    </location>
</feature>
<organism evidence="3 4">
    <name type="scientific">Cyberlindnera fabianii</name>
    <name type="common">Yeast</name>
    <name type="synonym">Hansenula fabianii</name>
    <dbReference type="NCBI Taxonomy" id="36022"/>
    <lineage>
        <taxon>Eukaryota</taxon>
        <taxon>Fungi</taxon>
        <taxon>Dikarya</taxon>
        <taxon>Ascomycota</taxon>
        <taxon>Saccharomycotina</taxon>
        <taxon>Saccharomycetes</taxon>
        <taxon>Phaffomycetales</taxon>
        <taxon>Phaffomycetaceae</taxon>
        <taxon>Cyberlindnera</taxon>
    </lineage>
</organism>
<feature type="transmembrane region" description="Helical" evidence="1">
    <location>
        <begin position="519"/>
        <end position="537"/>
    </location>
</feature>
<dbReference type="Pfam" id="PF06011">
    <property type="entry name" value="TRP"/>
    <property type="match status" value="1"/>
</dbReference>
<evidence type="ECO:0000256" key="1">
    <source>
        <dbReference type="SAM" id="Phobius"/>
    </source>
</evidence>
<feature type="transmembrane region" description="Helical" evidence="1">
    <location>
        <begin position="375"/>
        <end position="396"/>
    </location>
</feature>
<evidence type="ECO:0000259" key="2">
    <source>
        <dbReference type="Pfam" id="PF06011"/>
    </source>
</evidence>
<comment type="caution">
    <text evidence="3">The sequence shown here is derived from an EMBL/GenBank/DDBJ whole genome shotgun (WGS) entry which is preliminary data.</text>
</comment>
<dbReference type="VEuPathDB" id="FungiDB:BON22_0959"/>
<feature type="transmembrane region" description="Helical" evidence="1">
    <location>
        <begin position="341"/>
        <end position="363"/>
    </location>
</feature>
<dbReference type="PANTHER" id="PTHR31145">
    <property type="entry name" value="INTEGRAL MEMBRANE PROTEIN (AFU_ORTHOLOGUE AFUA_7G01610)"/>
    <property type="match status" value="1"/>
</dbReference>
<keyword evidence="1" id="KW-1133">Transmembrane helix</keyword>
<name>A0A1V2LAK3_CYBFA</name>
<feature type="transmembrane region" description="Helical" evidence="1">
    <location>
        <begin position="218"/>
        <end position="242"/>
    </location>
</feature>
<evidence type="ECO:0000313" key="4">
    <source>
        <dbReference type="Proteomes" id="UP000189513"/>
    </source>
</evidence>